<dbReference type="PANTHER" id="PTHR30349:SF64">
    <property type="entry name" value="PROPHAGE INTEGRASE INTD-RELATED"/>
    <property type="match status" value="1"/>
</dbReference>
<dbReference type="InterPro" id="IPR002104">
    <property type="entry name" value="Integrase_catalytic"/>
</dbReference>
<gene>
    <name evidence="5" type="ORF">FC15_GL000676</name>
</gene>
<dbReference type="PANTHER" id="PTHR30349">
    <property type="entry name" value="PHAGE INTEGRASE-RELATED"/>
    <property type="match status" value="1"/>
</dbReference>
<evidence type="ECO:0000313" key="6">
    <source>
        <dbReference type="Proteomes" id="UP000051315"/>
    </source>
</evidence>
<evidence type="ECO:0000256" key="3">
    <source>
        <dbReference type="ARBA" id="ARBA00023172"/>
    </source>
</evidence>
<dbReference type="PROSITE" id="PS51898">
    <property type="entry name" value="TYR_RECOMBINASE"/>
    <property type="match status" value="1"/>
</dbReference>
<dbReference type="STRING" id="1423735.FC15_GL000676"/>
<dbReference type="InterPro" id="IPR011010">
    <property type="entry name" value="DNA_brk_join_enz"/>
</dbReference>
<keyword evidence="6" id="KW-1185">Reference proteome</keyword>
<evidence type="ECO:0000259" key="4">
    <source>
        <dbReference type="PROSITE" id="PS51898"/>
    </source>
</evidence>
<dbReference type="OrthoDB" id="9803188at2"/>
<accession>A0A0R1W1I0</accession>
<dbReference type="GO" id="GO:0006310">
    <property type="term" value="P:DNA recombination"/>
    <property type="evidence" value="ECO:0007669"/>
    <property type="project" value="UniProtKB-KW"/>
</dbReference>
<dbReference type="SUPFAM" id="SSF56349">
    <property type="entry name" value="DNA breaking-rejoining enzymes"/>
    <property type="match status" value="1"/>
</dbReference>
<dbReference type="GO" id="GO:0003677">
    <property type="term" value="F:DNA binding"/>
    <property type="evidence" value="ECO:0007669"/>
    <property type="project" value="UniProtKB-KW"/>
</dbReference>
<dbReference type="PATRIC" id="fig|1423735.3.peg.709"/>
<dbReference type="InterPro" id="IPR013762">
    <property type="entry name" value="Integrase-like_cat_sf"/>
</dbReference>
<keyword evidence="2" id="KW-0238">DNA-binding</keyword>
<sequence length="398" mass="46698">MATNKSVHRYMLFVYPNFNINKGEFTMPVTKIADKKYRASYQKRLKNGDRIVKKRVFDKKSDAEKQLLNWEMEFSSGDRINDGSISLPDYFMKWVNTFKRPSISNRTYEHYMTTYNTFNTYFPDTSIGSISRLEYQKFVNDYAGGKDLRNPHTRSRETVSKLHTHIRASILSAVEDGYIRRNFTNSITISGKRPVKTLTNYLEAEDFETLRAYFIKHLTSLNISQQMAYIAMMTGMRVAEIAALQDTPEDLNYDHTTICVTKSYDWHDDGFKPTKTTLPREIDVPKELLDQLQQFAKRNYPNSRRLIFANNKGVIPDNHTINDYLQQTLRMCNVNRPDFTFHGLRHSHASYLIYKDVDIYYISQRLGHSKVSKTLDVYAHLLKRKEKKEIEKTLNAIF</sequence>
<evidence type="ECO:0000256" key="1">
    <source>
        <dbReference type="ARBA" id="ARBA00008857"/>
    </source>
</evidence>
<dbReference type="CDD" id="cd01189">
    <property type="entry name" value="INT_ICEBs1_C_like"/>
    <property type="match status" value="1"/>
</dbReference>
<feature type="domain" description="Tyr recombinase" evidence="4">
    <location>
        <begin position="197"/>
        <end position="392"/>
    </location>
</feature>
<reference evidence="5 6" key="1">
    <citation type="journal article" date="2015" name="Genome Announc.">
        <title>Expanding the biotechnology potential of lactobacilli through comparative genomics of 213 strains and associated genera.</title>
        <authorList>
            <person name="Sun Z."/>
            <person name="Harris H.M."/>
            <person name="McCann A."/>
            <person name="Guo C."/>
            <person name="Argimon S."/>
            <person name="Zhang W."/>
            <person name="Yang X."/>
            <person name="Jeffery I.B."/>
            <person name="Cooney J.C."/>
            <person name="Kagawa T.F."/>
            <person name="Liu W."/>
            <person name="Song Y."/>
            <person name="Salvetti E."/>
            <person name="Wrobel A."/>
            <person name="Rasinkangas P."/>
            <person name="Parkhill J."/>
            <person name="Rea M.C."/>
            <person name="O'Sullivan O."/>
            <person name="Ritari J."/>
            <person name="Douillard F.P."/>
            <person name="Paul Ross R."/>
            <person name="Yang R."/>
            <person name="Briner A.E."/>
            <person name="Felis G.E."/>
            <person name="de Vos W.M."/>
            <person name="Barrangou R."/>
            <person name="Klaenhammer T.R."/>
            <person name="Caufield P.W."/>
            <person name="Cui Y."/>
            <person name="Zhang H."/>
            <person name="O'Toole P.W."/>
        </authorList>
    </citation>
    <scope>NUCLEOTIDE SEQUENCE [LARGE SCALE GENOMIC DNA]</scope>
    <source>
        <strain evidence="5 6">DSM 17758</strain>
    </source>
</reference>
<dbReference type="AlphaFoldDB" id="A0A0R1W1I0"/>
<protein>
    <submittedName>
        <fullName evidence="5">Prophage Lp2 protein 2, integrase</fullName>
    </submittedName>
</protein>
<name>A0A0R1W1I0_9LACO</name>
<dbReference type="InterPro" id="IPR050090">
    <property type="entry name" value="Tyrosine_recombinase_XerCD"/>
</dbReference>
<organism evidence="5 6">
    <name type="scientific">Lapidilactobacillus concavus DSM 17758</name>
    <dbReference type="NCBI Taxonomy" id="1423735"/>
    <lineage>
        <taxon>Bacteria</taxon>
        <taxon>Bacillati</taxon>
        <taxon>Bacillota</taxon>
        <taxon>Bacilli</taxon>
        <taxon>Lactobacillales</taxon>
        <taxon>Lactobacillaceae</taxon>
        <taxon>Lapidilactobacillus</taxon>
    </lineage>
</organism>
<evidence type="ECO:0000313" key="5">
    <source>
        <dbReference type="EMBL" id="KRM08172.1"/>
    </source>
</evidence>
<comment type="similarity">
    <text evidence="1">Belongs to the 'phage' integrase family.</text>
</comment>
<keyword evidence="3" id="KW-0233">DNA recombination</keyword>
<dbReference type="Gene3D" id="1.10.443.10">
    <property type="entry name" value="Intergrase catalytic core"/>
    <property type="match status" value="1"/>
</dbReference>
<dbReference type="InterPro" id="IPR010998">
    <property type="entry name" value="Integrase_recombinase_N"/>
</dbReference>
<dbReference type="EMBL" id="AZFX01000092">
    <property type="protein sequence ID" value="KRM08172.1"/>
    <property type="molecule type" value="Genomic_DNA"/>
</dbReference>
<comment type="caution">
    <text evidence="5">The sequence shown here is derived from an EMBL/GenBank/DDBJ whole genome shotgun (WGS) entry which is preliminary data.</text>
</comment>
<dbReference type="Proteomes" id="UP000051315">
    <property type="component" value="Unassembled WGS sequence"/>
</dbReference>
<proteinExistence type="inferred from homology"/>
<dbReference type="GO" id="GO:0015074">
    <property type="term" value="P:DNA integration"/>
    <property type="evidence" value="ECO:0007669"/>
    <property type="project" value="InterPro"/>
</dbReference>
<evidence type="ECO:0000256" key="2">
    <source>
        <dbReference type="ARBA" id="ARBA00023125"/>
    </source>
</evidence>
<dbReference type="Gene3D" id="1.10.150.130">
    <property type="match status" value="1"/>
</dbReference>
<dbReference type="Pfam" id="PF00589">
    <property type="entry name" value="Phage_integrase"/>
    <property type="match status" value="1"/>
</dbReference>